<feature type="region of interest" description="Disordered" evidence="1">
    <location>
        <begin position="80"/>
        <end position="139"/>
    </location>
</feature>
<feature type="compositionally biased region" description="Basic and acidic residues" evidence="1">
    <location>
        <begin position="80"/>
        <end position="105"/>
    </location>
</feature>
<evidence type="ECO:0000313" key="4">
    <source>
        <dbReference type="Proteomes" id="UP000644610"/>
    </source>
</evidence>
<evidence type="ECO:0000259" key="2">
    <source>
        <dbReference type="SMART" id="SM00834"/>
    </source>
</evidence>
<feature type="region of interest" description="Disordered" evidence="1">
    <location>
        <begin position="38"/>
        <end position="61"/>
    </location>
</feature>
<dbReference type="InterPro" id="IPR013429">
    <property type="entry name" value="Regulatory_FmdB_Zinc_ribbon"/>
</dbReference>
<reference evidence="3" key="1">
    <citation type="submission" date="2021-01" db="EMBL/GenBank/DDBJ databases">
        <title>Whole genome shotgun sequence of Planotetraspora silvatica NBRC 100141.</title>
        <authorList>
            <person name="Komaki H."/>
            <person name="Tamura T."/>
        </authorList>
    </citation>
    <scope>NUCLEOTIDE SEQUENCE</scope>
    <source>
        <strain evidence="3">NBRC 100141</strain>
    </source>
</reference>
<organism evidence="3 4">
    <name type="scientific">Planotetraspora silvatica</name>
    <dbReference type="NCBI Taxonomy" id="234614"/>
    <lineage>
        <taxon>Bacteria</taxon>
        <taxon>Bacillati</taxon>
        <taxon>Actinomycetota</taxon>
        <taxon>Actinomycetes</taxon>
        <taxon>Streptosporangiales</taxon>
        <taxon>Streptosporangiaceae</taxon>
        <taxon>Planotetraspora</taxon>
    </lineage>
</organism>
<dbReference type="Pfam" id="PF09723">
    <property type="entry name" value="Zn_ribbon_8"/>
    <property type="match status" value="1"/>
</dbReference>
<gene>
    <name evidence="3" type="ORF">Psi02_19020</name>
</gene>
<dbReference type="AlphaFoldDB" id="A0A8J3UH06"/>
<accession>A0A8J3UH06</accession>
<keyword evidence="4" id="KW-1185">Reference proteome</keyword>
<protein>
    <recommendedName>
        <fullName evidence="2">Putative regulatory protein FmdB zinc ribbon domain-containing protein</fullName>
    </recommendedName>
</protein>
<comment type="caution">
    <text evidence="3">The sequence shown here is derived from an EMBL/GenBank/DDBJ whole genome shotgun (WGS) entry which is preliminary data.</text>
</comment>
<feature type="domain" description="Putative regulatory protein FmdB zinc ribbon" evidence="2">
    <location>
        <begin position="1"/>
        <end position="39"/>
    </location>
</feature>
<dbReference type="EMBL" id="BOOQ01000010">
    <property type="protein sequence ID" value="GII45478.1"/>
    <property type="molecule type" value="Genomic_DNA"/>
</dbReference>
<sequence length="139" mass="14986">MAIYELRCGGGHRFEVIQSFAAPLPDCPECGAATGKVPSRFGIGGSAGTPPRAEMMPQTWRGTYGGDREYVTHLRRTAEARRDLEERHPELAGDRRPIIAHEGRYENAPLRAGDQTPVHTPKNAAGRTHTHGSAGEGGS</sequence>
<dbReference type="NCBIfam" id="TIGR02605">
    <property type="entry name" value="CxxC_CxxC_SSSS"/>
    <property type="match status" value="1"/>
</dbReference>
<name>A0A8J3UH06_9ACTN</name>
<evidence type="ECO:0000256" key="1">
    <source>
        <dbReference type="SAM" id="MobiDB-lite"/>
    </source>
</evidence>
<dbReference type="Proteomes" id="UP000644610">
    <property type="component" value="Unassembled WGS sequence"/>
</dbReference>
<evidence type="ECO:0000313" key="3">
    <source>
        <dbReference type="EMBL" id="GII45478.1"/>
    </source>
</evidence>
<proteinExistence type="predicted"/>
<dbReference type="RefSeq" id="WP_203973075.1">
    <property type="nucleotide sequence ID" value="NZ_BAAAKY010000004.1"/>
</dbReference>
<dbReference type="SMART" id="SM00834">
    <property type="entry name" value="CxxC_CXXC_SSSS"/>
    <property type="match status" value="1"/>
</dbReference>